<organism evidence="2">
    <name type="scientific">marine sediment metagenome</name>
    <dbReference type="NCBI Taxonomy" id="412755"/>
    <lineage>
        <taxon>unclassified sequences</taxon>
        <taxon>metagenomes</taxon>
        <taxon>ecological metagenomes</taxon>
    </lineage>
</organism>
<evidence type="ECO:0000259" key="1">
    <source>
        <dbReference type="Pfam" id="PF00535"/>
    </source>
</evidence>
<name>A0A0F9FXS8_9ZZZZ</name>
<dbReference type="SUPFAM" id="SSF53448">
    <property type="entry name" value="Nucleotide-diphospho-sugar transferases"/>
    <property type="match status" value="1"/>
</dbReference>
<reference evidence="2" key="1">
    <citation type="journal article" date="2015" name="Nature">
        <title>Complex archaea that bridge the gap between prokaryotes and eukaryotes.</title>
        <authorList>
            <person name="Spang A."/>
            <person name="Saw J.H."/>
            <person name="Jorgensen S.L."/>
            <person name="Zaremba-Niedzwiedzka K."/>
            <person name="Martijn J."/>
            <person name="Lind A.E."/>
            <person name="van Eijk R."/>
            <person name="Schleper C."/>
            <person name="Guy L."/>
            <person name="Ettema T.J."/>
        </authorList>
    </citation>
    <scope>NUCLEOTIDE SEQUENCE</scope>
</reference>
<accession>A0A0F9FXS8</accession>
<protein>
    <recommendedName>
        <fullName evidence="1">Glycosyltransferase 2-like domain-containing protein</fullName>
    </recommendedName>
</protein>
<evidence type="ECO:0000313" key="2">
    <source>
        <dbReference type="EMBL" id="KKL91219.1"/>
    </source>
</evidence>
<dbReference type="InterPro" id="IPR050834">
    <property type="entry name" value="Glycosyltransf_2"/>
</dbReference>
<dbReference type="InterPro" id="IPR029044">
    <property type="entry name" value="Nucleotide-diphossugar_trans"/>
</dbReference>
<dbReference type="PANTHER" id="PTHR43685:SF2">
    <property type="entry name" value="GLYCOSYLTRANSFERASE 2-LIKE DOMAIN-CONTAINING PROTEIN"/>
    <property type="match status" value="1"/>
</dbReference>
<dbReference type="PANTHER" id="PTHR43685">
    <property type="entry name" value="GLYCOSYLTRANSFERASE"/>
    <property type="match status" value="1"/>
</dbReference>
<gene>
    <name evidence="2" type="ORF">LCGC14_1896910</name>
</gene>
<dbReference type="InterPro" id="IPR001173">
    <property type="entry name" value="Glyco_trans_2-like"/>
</dbReference>
<proteinExistence type="predicted"/>
<dbReference type="Pfam" id="PF00535">
    <property type="entry name" value="Glycos_transf_2"/>
    <property type="match status" value="1"/>
</dbReference>
<comment type="caution">
    <text evidence="2">The sequence shown here is derived from an EMBL/GenBank/DDBJ whole genome shotgun (WGS) entry which is preliminary data.</text>
</comment>
<dbReference type="EMBL" id="LAZR01019790">
    <property type="protein sequence ID" value="KKL91219.1"/>
    <property type="molecule type" value="Genomic_DNA"/>
</dbReference>
<dbReference type="AlphaFoldDB" id="A0A0F9FXS8"/>
<sequence>MTTNVTLLVHNRPHHTKQAIESLYQNTPNTSFNLVVVNDASDAETLDVLQRLTDLYGFYTHTFKERVGIVGKVRNHAVNLVQEVYGQGALLYCSDNDVYFTEGWLADLIANFEIAEQIGFKLLGAYSHPYQQTEKVYAGMGDYGIHEKLAVASQSWLMRWETWYEYGPLDSHAKGIGMSEDVAFGNKIRESGWKVGTIFPDVVRSTGVTGSFGKPCPGADLVKKGVPEGVWYG</sequence>
<dbReference type="Gene3D" id="3.90.550.10">
    <property type="entry name" value="Spore Coat Polysaccharide Biosynthesis Protein SpsA, Chain A"/>
    <property type="match status" value="1"/>
</dbReference>
<feature type="domain" description="Glycosyltransferase 2-like" evidence="1">
    <location>
        <begin position="9"/>
        <end position="113"/>
    </location>
</feature>
<dbReference type="CDD" id="cd00761">
    <property type="entry name" value="Glyco_tranf_GTA_type"/>
    <property type="match status" value="1"/>
</dbReference>